<dbReference type="PROSITE" id="PS51892">
    <property type="entry name" value="SUBTILASE"/>
    <property type="match status" value="1"/>
</dbReference>
<dbReference type="CDD" id="cd04077">
    <property type="entry name" value="Peptidases_S8_PCSK9_ProteinaseK_like"/>
    <property type="match status" value="1"/>
</dbReference>
<protein>
    <submittedName>
        <fullName evidence="9">Subtilisin-like protein</fullName>
    </submittedName>
</protein>
<evidence type="ECO:0000259" key="7">
    <source>
        <dbReference type="Pfam" id="PF00082"/>
    </source>
</evidence>
<feature type="domain" description="Inhibitor I9" evidence="8">
    <location>
        <begin position="73"/>
        <end position="145"/>
    </location>
</feature>
<organism evidence="9 10">
    <name type="scientific">Myriangium duriaei CBS 260.36</name>
    <dbReference type="NCBI Taxonomy" id="1168546"/>
    <lineage>
        <taxon>Eukaryota</taxon>
        <taxon>Fungi</taxon>
        <taxon>Dikarya</taxon>
        <taxon>Ascomycota</taxon>
        <taxon>Pezizomycotina</taxon>
        <taxon>Dothideomycetes</taxon>
        <taxon>Dothideomycetidae</taxon>
        <taxon>Myriangiales</taxon>
        <taxon>Myriangiaceae</taxon>
        <taxon>Myriangium</taxon>
    </lineage>
</organism>
<reference evidence="9" key="1">
    <citation type="journal article" date="2020" name="Stud. Mycol.">
        <title>101 Dothideomycetes genomes: a test case for predicting lifestyles and emergence of pathogens.</title>
        <authorList>
            <person name="Haridas S."/>
            <person name="Albert R."/>
            <person name="Binder M."/>
            <person name="Bloem J."/>
            <person name="Labutti K."/>
            <person name="Salamov A."/>
            <person name="Andreopoulos B."/>
            <person name="Baker S."/>
            <person name="Barry K."/>
            <person name="Bills G."/>
            <person name="Bluhm B."/>
            <person name="Cannon C."/>
            <person name="Castanera R."/>
            <person name="Culley D."/>
            <person name="Daum C."/>
            <person name="Ezra D."/>
            <person name="Gonzalez J."/>
            <person name="Henrissat B."/>
            <person name="Kuo A."/>
            <person name="Liang C."/>
            <person name="Lipzen A."/>
            <person name="Lutzoni F."/>
            <person name="Magnuson J."/>
            <person name="Mondo S."/>
            <person name="Nolan M."/>
            <person name="Ohm R."/>
            <person name="Pangilinan J."/>
            <person name="Park H.-J."/>
            <person name="Ramirez L."/>
            <person name="Alfaro M."/>
            <person name="Sun H."/>
            <person name="Tritt A."/>
            <person name="Yoshinaga Y."/>
            <person name="Zwiers L.-H."/>
            <person name="Turgeon B."/>
            <person name="Goodwin S."/>
            <person name="Spatafora J."/>
            <person name="Crous P."/>
            <person name="Grigoriev I."/>
        </authorList>
    </citation>
    <scope>NUCLEOTIDE SEQUENCE</scope>
    <source>
        <strain evidence="9">CBS 260.36</strain>
    </source>
</reference>
<evidence type="ECO:0000256" key="3">
    <source>
        <dbReference type="ARBA" id="ARBA00022729"/>
    </source>
</evidence>
<proteinExistence type="inferred from homology"/>
<keyword evidence="10" id="KW-1185">Reference proteome</keyword>
<dbReference type="Proteomes" id="UP000799439">
    <property type="component" value="Unassembled WGS sequence"/>
</dbReference>
<gene>
    <name evidence="9" type="ORF">K461DRAFT_309178</name>
</gene>
<dbReference type="InterPro" id="IPR015500">
    <property type="entry name" value="Peptidase_S8_subtilisin-rel"/>
</dbReference>
<dbReference type="PANTHER" id="PTHR43806">
    <property type="entry name" value="PEPTIDASE S8"/>
    <property type="match status" value="1"/>
</dbReference>
<dbReference type="Pfam" id="PF00082">
    <property type="entry name" value="Peptidase_S8"/>
    <property type="match status" value="1"/>
</dbReference>
<sequence length="434" mass="46492">MVYCLPGIVASQSPNLLTGVARSKGSDSAIPSARSQGSASSASQPFLHVRRQVGLSDLVGSIPDPAVIDVSNRYIITLKASVDMPMHIHFVKEIHTGIDGSNVFEGISHRYDFAGFRGYAGQFDRQVIESLKKNKDVAAIEADQIFTSSDVVVQQKSSSALGSISHRELKDLYSYVYDSSAGMETFGYVVDSGIKLNHVEFENRAHNGYNAIKLKDFVDSSGHGTHVAGLMGSRTYGVAKNCSLIAVKVSDRGISSEAFLLDGYQWAVKDILKKRRKARSVINISLAGPYSKAVNKAVDAAFSKGVSTVVSAGNQHANATKRSPASAHGAITVGSTDSRRSKNGFSNFGPSVDIFAPGYKIRSPWTRSKTATYILSGTSMSSAHVSGLVLYLKGLKNLPNAKKTKSYLLELALRDVVKNPAGSPNLFAYNGSGR</sequence>
<evidence type="ECO:0000259" key="8">
    <source>
        <dbReference type="Pfam" id="PF05922"/>
    </source>
</evidence>
<evidence type="ECO:0000313" key="10">
    <source>
        <dbReference type="Proteomes" id="UP000799439"/>
    </source>
</evidence>
<dbReference type="GO" id="GO:0005576">
    <property type="term" value="C:extracellular region"/>
    <property type="evidence" value="ECO:0007669"/>
    <property type="project" value="UniProtKB-ARBA"/>
</dbReference>
<keyword evidence="5 6" id="KW-0720">Serine protease</keyword>
<evidence type="ECO:0000256" key="2">
    <source>
        <dbReference type="ARBA" id="ARBA00022670"/>
    </source>
</evidence>
<evidence type="ECO:0000313" key="9">
    <source>
        <dbReference type="EMBL" id="KAF2156984.1"/>
    </source>
</evidence>
<evidence type="ECO:0000256" key="6">
    <source>
        <dbReference type="PROSITE-ProRule" id="PRU01240"/>
    </source>
</evidence>
<accession>A0A9P4J8N6</accession>
<dbReference type="InterPro" id="IPR010259">
    <property type="entry name" value="S8pro/Inhibitor_I9"/>
</dbReference>
<dbReference type="SUPFAM" id="SSF54897">
    <property type="entry name" value="Protease propeptides/inhibitors"/>
    <property type="match status" value="1"/>
</dbReference>
<dbReference type="Gene3D" id="3.40.50.200">
    <property type="entry name" value="Peptidase S8/S53 domain"/>
    <property type="match status" value="1"/>
</dbReference>
<comment type="caution">
    <text evidence="9">The sequence shown here is derived from an EMBL/GenBank/DDBJ whole genome shotgun (WGS) entry which is preliminary data.</text>
</comment>
<dbReference type="GO" id="GO:0006508">
    <property type="term" value="P:proteolysis"/>
    <property type="evidence" value="ECO:0007669"/>
    <property type="project" value="UniProtKB-KW"/>
</dbReference>
<keyword evidence="4 6" id="KW-0378">Hydrolase</keyword>
<dbReference type="InterPro" id="IPR050131">
    <property type="entry name" value="Peptidase_S8_subtilisin-like"/>
</dbReference>
<dbReference type="InterPro" id="IPR036852">
    <property type="entry name" value="Peptidase_S8/S53_dom_sf"/>
</dbReference>
<feature type="active site" description="Charge relay system" evidence="6">
    <location>
        <position position="223"/>
    </location>
</feature>
<dbReference type="PRINTS" id="PR00723">
    <property type="entry name" value="SUBTILISIN"/>
</dbReference>
<dbReference type="InterPro" id="IPR037045">
    <property type="entry name" value="S8pro/Inhibitor_I9_sf"/>
</dbReference>
<comment type="similarity">
    <text evidence="1 6">Belongs to the peptidase S8 family.</text>
</comment>
<evidence type="ECO:0000256" key="5">
    <source>
        <dbReference type="ARBA" id="ARBA00022825"/>
    </source>
</evidence>
<feature type="active site" description="Charge relay system" evidence="6">
    <location>
        <position position="191"/>
    </location>
</feature>
<dbReference type="InterPro" id="IPR022398">
    <property type="entry name" value="Peptidase_S8_His-AS"/>
</dbReference>
<name>A0A9P4J8N6_9PEZI</name>
<dbReference type="PANTHER" id="PTHR43806:SF58">
    <property type="entry name" value="ALKALINE PROTEASE 1-RELATED"/>
    <property type="match status" value="1"/>
</dbReference>
<dbReference type="InterPro" id="IPR034193">
    <property type="entry name" value="PCSK9_ProteinaseK-like"/>
</dbReference>
<dbReference type="InterPro" id="IPR000209">
    <property type="entry name" value="Peptidase_S8/S53_dom"/>
</dbReference>
<feature type="active site" description="Charge relay system" evidence="6">
    <location>
        <position position="379"/>
    </location>
</feature>
<dbReference type="OrthoDB" id="206201at2759"/>
<keyword evidence="3" id="KW-0732">Signal</keyword>
<evidence type="ECO:0000256" key="1">
    <source>
        <dbReference type="ARBA" id="ARBA00011073"/>
    </source>
</evidence>
<dbReference type="FunFam" id="3.40.50.200:FF:000007">
    <property type="entry name" value="Subtilisin-like serine protease"/>
    <property type="match status" value="1"/>
</dbReference>
<keyword evidence="2 6" id="KW-0645">Protease</keyword>
<evidence type="ECO:0000256" key="4">
    <source>
        <dbReference type="ARBA" id="ARBA00022801"/>
    </source>
</evidence>
<feature type="domain" description="Peptidase S8/S53" evidence="7">
    <location>
        <begin position="189"/>
        <end position="412"/>
    </location>
</feature>
<dbReference type="EMBL" id="ML996081">
    <property type="protein sequence ID" value="KAF2156984.1"/>
    <property type="molecule type" value="Genomic_DNA"/>
</dbReference>
<dbReference type="Gene3D" id="3.30.70.80">
    <property type="entry name" value="Peptidase S8 propeptide/proteinase inhibitor I9"/>
    <property type="match status" value="1"/>
</dbReference>
<dbReference type="Pfam" id="PF05922">
    <property type="entry name" value="Inhibitor_I9"/>
    <property type="match status" value="1"/>
</dbReference>
<dbReference type="AlphaFoldDB" id="A0A9P4J8N6"/>
<dbReference type="SUPFAM" id="SSF52743">
    <property type="entry name" value="Subtilisin-like"/>
    <property type="match status" value="1"/>
</dbReference>
<dbReference type="PROSITE" id="PS00137">
    <property type="entry name" value="SUBTILASE_HIS"/>
    <property type="match status" value="1"/>
</dbReference>
<dbReference type="GO" id="GO:0004252">
    <property type="term" value="F:serine-type endopeptidase activity"/>
    <property type="evidence" value="ECO:0007669"/>
    <property type="project" value="UniProtKB-UniRule"/>
</dbReference>